<dbReference type="InterPro" id="IPR023060">
    <property type="entry name" value="YidC/YidC1/YidC2_Firmicutes"/>
</dbReference>
<feature type="transmembrane region" description="Helical" evidence="12">
    <location>
        <begin position="142"/>
        <end position="165"/>
    </location>
</feature>
<dbReference type="GO" id="GO:0015031">
    <property type="term" value="P:protein transport"/>
    <property type="evidence" value="ECO:0007669"/>
    <property type="project" value="UniProtKB-KW"/>
</dbReference>
<comment type="function">
    <text evidence="12">Required for the insertion and/or proper folding and/or complex formation of integral membrane proteins into the membrane. Involved in integration of membrane proteins that insert both dependently and independently of the Sec translocase complex, as well as at least some lipoproteins.</text>
</comment>
<reference evidence="14 15" key="1">
    <citation type="submission" date="2019-11" db="EMBL/GenBank/DDBJ databases">
        <authorList>
            <person name="Li X."/>
        </authorList>
    </citation>
    <scope>NUCLEOTIDE SEQUENCE [LARGE SCALE GENOMIC DNA]</scope>
    <source>
        <strain evidence="14 15">L9</strain>
    </source>
</reference>
<keyword evidence="6 12" id="KW-0653">Protein transport</keyword>
<comment type="caution">
    <text evidence="14">The sequence shown here is derived from an EMBL/GenBank/DDBJ whole genome shotgun (WGS) entry which is preliminary data.</text>
</comment>
<dbReference type="CDD" id="cd20070">
    <property type="entry name" value="5TM_YidC_Alb3"/>
    <property type="match status" value="1"/>
</dbReference>
<evidence type="ECO:0000256" key="6">
    <source>
        <dbReference type="ARBA" id="ARBA00022927"/>
    </source>
</evidence>
<dbReference type="InterPro" id="IPR001708">
    <property type="entry name" value="YidC/ALB3/OXA1/COX18"/>
</dbReference>
<dbReference type="AlphaFoldDB" id="A0A6N8FE58"/>
<keyword evidence="4 12" id="KW-0812">Transmembrane</keyword>
<evidence type="ECO:0000256" key="11">
    <source>
        <dbReference type="ARBA" id="ARBA00023288"/>
    </source>
</evidence>
<keyword evidence="11 12" id="KW-0449">Lipoprotein</keyword>
<evidence type="ECO:0000256" key="9">
    <source>
        <dbReference type="ARBA" id="ARBA00023139"/>
    </source>
</evidence>
<organism evidence="14 15">
    <name type="scientific">Ornithinibacillus caprae</name>
    <dbReference type="NCBI Taxonomy" id="2678566"/>
    <lineage>
        <taxon>Bacteria</taxon>
        <taxon>Bacillati</taxon>
        <taxon>Bacillota</taxon>
        <taxon>Bacilli</taxon>
        <taxon>Bacillales</taxon>
        <taxon>Bacillaceae</taxon>
        <taxon>Ornithinibacillus</taxon>
    </lineage>
</organism>
<dbReference type="InterPro" id="IPR047196">
    <property type="entry name" value="YidC_ALB_C"/>
</dbReference>
<evidence type="ECO:0000256" key="2">
    <source>
        <dbReference type="ARBA" id="ARBA00022448"/>
    </source>
</evidence>
<keyword evidence="8 12" id="KW-0472">Membrane</keyword>
<evidence type="ECO:0000256" key="1">
    <source>
        <dbReference type="ARBA" id="ARBA00004651"/>
    </source>
</evidence>
<keyword evidence="15" id="KW-1185">Reference proteome</keyword>
<dbReference type="RefSeq" id="WP_155667695.1">
    <property type="nucleotide sequence ID" value="NZ_WOCA01000003.1"/>
</dbReference>
<dbReference type="InterPro" id="IPR028055">
    <property type="entry name" value="YidC/Oxa/ALB_C"/>
</dbReference>
<evidence type="ECO:0000256" key="4">
    <source>
        <dbReference type="ARBA" id="ARBA00022692"/>
    </source>
</evidence>
<evidence type="ECO:0000256" key="3">
    <source>
        <dbReference type="ARBA" id="ARBA00022475"/>
    </source>
</evidence>
<accession>A0A6N8FE58</accession>
<evidence type="ECO:0000256" key="12">
    <source>
        <dbReference type="HAMAP-Rule" id="MF_01811"/>
    </source>
</evidence>
<keyword evidence="7 12" id="KW-1133">Transmembrane helix</keyword>
<evidence type="ECO:0000256" key="8">
    <source>
        <dbReference type="ARBA" id="ARBA00023136"/>
    </source>
</evidence>
<evidence type="ECO:0000256" key="10">
    <source>
        <dbReference type="ARBA" id="ARBA00023186"/>
    </source>
</evidence>
<evidence type="ECO:0000259" key="13">
    <source>
        <dbReference type="Pfam" id="PF02096"/>
    </source>
</evidence>
<dbReference type="Proteomes" id="UP000469125">
    <property type="component" value="Unassembled WGS sequence"/>
</dbReference>
<keyword evidence="3 12" id="KW-1003">Cell membrane</keyword>
<keyword evidence="10 12" id="KW-0143">Chaperone</keyword>
<dbReference type="GO" id="GO:0051205">
    <property type="term" value="P:protein insertion into membrane"/>
    <property type="evidence" value="ECO:0007669"/>
    <property type="project" value="TreeGrafter"/>
</dbReference>
<feature type="transmembrane region" description="Helical" evidence="12">
    <location>
        <begin position="219"/>
        <end position="243"/>
    </location>
</feature>
<dbReference type="PANTHER" id="PTHR12428:SF65">
    <property type="entry name" value="CYTOCHROME C OXIDASE ASSEMBLY PROTEIN COX18, MITOCHONDRIAL"/>
    <property type="match status" value="1"/>
</dbReference>
<keyword evidence="2 12" id="KW-0813">Transport</keyword>
<proteinExistence type="inferred from homology"/>
<name>A0A6N8FE58_9BACI</name>
<feature type="transmembrane region" description="Helical" evidence="12">
    <location>
        <begin position="67"/>
        <end position="87"/>
    </location>
</feature>
<dbReference type="EMBL" id="WOCA01000003">
    <property type="protein sequence ID" value="MUK87803.1"/>
    <property type="molecule type" value="Genomic_DNA"/>
</dbReference>
<comment type="similarity">
    <text evidence="12">Belongs to the OXA1/ALB3/YidC family. Type 2 subfamily.</text>
</comment>
<dbReference type="PROSITE" id="PS51257">
    <property type="entry name" value="PROKAR_LIPOPROTEIN"/>
    <property type="match status" value="1"/>
</dbReference>
<dbReference type="NCBIfam" id="TIGR03592">
    <property type="entry name" value="yidC_oxa1_cterm"/>
    <property type="match status" value="1"/>
</dbReference>
<dbReference type="PANTHER" id="PTHR12428">
    <property type="entry name" value="OXA1"/>
    <property type="match status" value="1"/>
</dbReference>
<feature type="domain" description="Membrane insertase YidC/Oxa/ALB C-terminal" evidence="13">
    <location>
        <begin position="67"/>
        <end position="256"/>
    </location>
</feature>
<dbReference type="PRINTS" id="PR00701">
    <property type="entry name" value="60KDINNERMP"/>
</dbReference>
<protein>
    <recommendedName>
        <fullName evidence="12">Membrane protein insertase YidC</fullName>
    </recommendedName>
    <alternativeName>
        <fullName evidence="12">Foldase YidC</fullName>
    </alternativeName>
    <alternativeName>
        <fullName evidence="12">Membrane integrase YidC</fullName>
    </alternativeName>
    <alternativeName>
        <fullName evidence="12">Membrane protein YidC</fullName>
    </alternativeName>
</protein>
<evidence type="ECO:0000256" key="7">
    <source>
        <dbReference type="ARBA" id="ARBA00022989"/>
    </source>
</evidence>
<keyword evidence="5 12" id="KW-0732">Signal</keyword>
<gene>
    <name evidence="12 14" type="primary">yidC</name>
    <name evidence="14" type="ORF">GMD78_05230</name>
</gene>
<evidence type="ECO:0000313" key="15">
    <source>
        <dbReference type="Proteomes" id="UP000469125"/>
    </source>
</evidence>
<evidence type="ECO:0000313" key="14">
    <source>
        <dbReference type="EMBL" id="MUK87803.1"/>
    </source>
</evidence>
<dbReference type="GO" id="GO:0005886">
    <property type="term" value="C:plasma membrane"/>
    <property type="evidence" value="ECO:0007669"/>
    <property type="project" value="UniProtKB-SubCell"/>
</dbReference>
<keyword evidence="9" id="KW-0564">Palmitate</keyword>
<comment type="subcellular location">
    <subcellularLocation>
        <location evidence="1 12">Cell membrane</location>
        <topology evidence="1 12">Multi-pass membrane protein</topology>
    </subcellularLocation>
</comment>
<dbReference type="Pfam" id="PF02096">
    <property type="entry name" value="60KD_IMP"/>
    <property type="match status" value="1"/>
</dbReference>
<dbReference type="HAMAP" id="MF_01811">
    <property type="entry name" value="YidC_type2"/>
    <property type="match status" value="1"/>
</dbReference>
<evidence type="ECO:0000256" key="5">
    <source>
        <dbReference type="ARBA" id="ARBA00022729"/>
    </source>
</evidence>
<feature type="transmembrane region" description="Helical" evidence="12">
    <location>
        <begin position="177"/>
        <end position="198"/>
    </location>
</feature>
<dbReference type="GO" id="GO:0032977">
    <property type="term" value="F:membrane insertase activity"/>
    <property type="evidence" value="ECO:0007669"/>
    <property type="project" value="InterPro"/>
</dbReference>
<sequence length="266" mass="29991">MEKTSVFTFIRKYSVILGVLFLFILSGCQGTPVDPTEASSGGFFNQVFVIPFSELIKWIAGIFHDSYGLSIIIITLAIRLALMPFFLKQTKSSMQMKEKMQVMKPDMDALQEKYRGKTDPESKSKMQQEMMQLYQKHNMSPMAAFGGCLPMLLQLPILIGFFYAIRQTPEIATHSFLWFDLGQTDIILTLIAVAVYFAQFKVSQMNMDPNMKKQMAIMGWISPIMIGVFSLSAPAALPLYWAVGGLFLMVQTYVARKVYTTAESTA</sequence>